<dbReference type="Proteomes" id="UP000018806">
    <property type="component" value="Segment"/>
</dbReference>
<organism evidence="3 4">
    <name type="scientific">Mycobacterium phage Validus</name>
    <dbReference type="NCBI Taxonomy" id="1414747"/>
    <lineage>
        <taxon>Viruses</taxon>
        <taxon>Duplodnaviria</taxon>
        <taxon>Heunggongvirae</taxon>
        <taxon>Uroviricota</taxon>
        <taxon>Caudoviricetes</taxon>
        <taxon>Weiservirinae</taxon>
        <taxon>Anayavirus</taxon>
        <taxon>Anayavirus validus</taxon>
    </lineage>
</organism>
<reference evidence="3 4" key="1">
    <citation type="submission" date="2013-09" db="EMBL/GenBank/DDBJ databases">
        <authorList>
            <person name="Alapati N."/>
            <person name="Amjadi S."/>
            <person name="Brashears C.B."/>
            <person name="Briell V.C."/>
            <person name="Cody B.J."/>
            <person name="Durham R.J."/>
            <person name="Griffin A.K."/>
            <person name="Henderson M.S."/>
            <person name="Interrante E.J."/>
            <person name="Killingsworth B.W."/>
            <person name="Kolar C.R."/>
            <person name="Lee T."/>
            <person name="Mundhenk S.E."/>
            <person name="Myers M.E."/>
            <person name="Olaniyan O.M."/>
            <person name="Orlando C.M."/>
            <person name="Peterson C.E."/>
            <person name="Riley B.C."/>
            <person name="Sawyer L.E."/>
            <person name="Simitzi N.J."/>
            <person name="St Cyr M.K."/>
            <person name="White R.K."/>
            <person name="Wu H."/>
            <person name="Adair T.L."/>
            <person name="Gibbon B.C."/>
            <person name="Buck G.A."/>
            <person name="Campbell R."/>
            <person name="Carvalho M.R."/>
            <person name="Duckworth R.A."/>
            <person name="Dunn T."/>
            <person name="Halpern C."/>
            <person name="Johnson A."/>
            <person name="Kiflezghi M.G."/>
            <person name="Lee V."/>
            <person name="Loviza R.A."/>
            <person name="Serrano M.G."/>
            <person name="Shah Z.V."/>
            <person name="Sharma K."/>
            <person name="Voegtly L.J."/>
            <person name="Walstead R."/>
            <person name="Wang Y.P."/>
            <person name="Bradley K.W."/>
            <person name="Clarke D.Q."/>
            <person name="Barker L.P."/>
            <person name="Bailey C."/>
            <person name="Asai D.J."/>
            <person name="Bowman C.A."/>
            <person name="Russell D.A."/>
            <person name="Pope W.H."/>
            <person name="Jacobs-Sera D."/>
            <person name="Hendrix R.W."/>
            <person name="Hatfull G.F."/>
        </authorList>
    </citation>
    <scope>NUCLEOTIDE SEQUENCE [LARGE SCALE GENOMIC DNA]</scope>
</reference>
<evidence type="ECO:0000313" key="4">
    <source>
        <dbReference type="Proteomes" id="UP000018806"/>
    </source>
</evidence>
<dbReference type="OrthoDB" id="17155at10239"/>
<evidence type="ECO:0000256" key="1">
    <source>
        <dbReference type="SAM" id="MobiDB-lite"/>
    </source>
</evidence>
<dbReference type="GeneID" id="18479825"/>
<feature type="compositionally biased region" description="Gly residues" evidence="1">
    <location>
        <begin position="292"/>
        <end position="312"/>
    </location>
</feature>
<dbReference type="KEGG" id="vg:18479825"/>
<keyword evidence="4" id="KW-1185">Reference proteome</keyword>
<accession>V5UQR6</accession>
<proteinExistence type="predicted"/>
<protein>
    <recommendedName>
        <fullName evidence="2">Glycine-rich domain-containing protein</fullName>
    </recommendedName>
</protein>
<feature type="region of interest" description="Disordered" evidence="1">
    <location>
        <begin position="287"/>
        <end position="312"/>
    </location>
</feature>
<feature type="domain" description="Glycine-rich" evidence="2">
    <location>
        <begin position="161"/>
        <end position="320"/>
    </location>
</feature>
<dbReference type="InterPro" id="IPR049304">
    <property type="entry name" value="Gly_rich_dom"/>
</dbReference>
<name>V5UQR6_9CAUD</name>
<evidence type="ECO:0000313" key="3">
    <source>
        <dbReference type="EMBL" id="AHB79558.1"/>
    </source>
</evidence>
<dbReference type="Pfam" id="PF21722">
    <property type="entry name" value="Gly_rich_2"/>
    <property type="match status" value="1"/>
</dbReference>
<dbReference type="EMBL" id="KF713486">
    <property type="protein sequence ID" value="AHB79558.1"/>
    <property type="molecule type" value="Genomic_DNA"/>
</dbReference>
<sequence length="321" mass="31361">MSVWSPQPVDGGRAGVGWSTAPPASAPPIFEAPSWRPLVHELASALSVSAATAALAVRATAEALGVSASEAAVLLRASAVASSSSSARAGVLEHWYGGAAAASVSAAGARLLIGLVAEALDVSTATAATLLRSSAASRSVSAARASNSYPTTEPLRQEFITPGAFTFTIPYWCEYIDVVLLGGGEAGTNGSFAGNGQGGRAGLWFTVTLRRGVDIPWTATTITGVVGAGGASNGANGGATTATVAGLTSTAAGGDGGMGLLNPSGQGAGNMDYNGELYVGGASQTSLNGAGREPGGGGAGGGFLSSGGRGGRGQAWIRAYQ</sequence>
<evidence type="ECO:0000259" key="2">
    <source>
        <dbReference type="Pfam" id="PF21722"/>
    </source>
</evidence>
<dbReference type="RefSeq" id="YP_009002678.1">
    <property type="nucleotide sequence ID" value="NC_023498.1"/>
</dbReference>
<gene>
    <name evidence="3" type="primary">28</name>
    <name evidence="3" type="ORF">PBI_VALIDUS_28</name>
</gene>